<evidence type="ECO:0000256" key="1">
    <source>
        <dbReference type="SAM" id="Coils"/>
    </source>
</evidence>
<sequence>MFTYNSTSEYESTANQKQMARELRGTIPHLQSDVAKLKQEIDAKERLLKEVLRDLGGIPPDERDRKLIDAVLHVTPGKFSDTAQADKRITLNQKWTLCFENMICVAAEINNNSDDSCDINSEVFTTNGSVTSYQTIFDGTSTISSIPGNCSRLVVIAFNKSAILHGNTSIVFDCYFSSPPSGSSDNFFLNELRPVTGNVIDRFQRLMLPVGKPTHRLKFSSLSDLFLSEIEQALQAVMAACPSKSITIMSEDDLVQKHEDIEKMSDFGSFKLITGKPDGLLTDMCIYVPPCKGSVLEDGKNCILFARNRDDLNTYEELFTSPASDSDRT</sequence>
<proteinExistence type="predicted"/>
<comment type="caution">
    <text evidence="2">The sequence shown here is derived from an EMBL/GenBank/DDBJ whole genome shotgun (WGS) entry which is preliminary data.</text>
</comment>
<evidence type="ECO:0000313" key="3">
    <source>
        <dbReference type="Proteomes" id="UP001175271"/>
    </source>
</evidence>
<dbReference type="AlphaFoldDB" id="A0AA39H7B4"/>
<keyword evidence="3" id="KW-1185">Reference proteome</keyword>
<accession>A0AA39H7B4</accession>
<gene>
    <name evidence="2" type="ORF">QR680_003034</name>
</gene>
<reference evidence="2" key="1">
    <citation type="submission" date="2023-06" db="EMBL/GenBank/DDBJ databases">
        <title>Genomic analysis of the entomopathogenic nematode Steinernema hermaphroditum.</title>
        <authorList>
            <person name="Schwarz E.M."/>
            <person name="Heppert J.K."/>
            <person name="Baniya A."/>
            <person name="Schwartz H.T."/>
            <person name="Tan C.-H."/>
            <person name="Antoshechkin I."/>
            <person name="Sternberg P.W."/>
            <person name="Goodrich-Blair H."/>
            <person name="Dillman A.R."/>
        </authorList>
    </citation>
    <scope>NUCLEOTIDE SEQUENCE</scope>
    <source>
        <strain evidence="2">PS9179</strain>
        <tissue evidence="2">Whole animal</tissue>
    </source>
</reference>
<keyword evidence="1" id="KW-0175">Coiled coil</keyword>
<protein>
    <submittedName>
        <fullName evidence="2">Uncharacterized protein</fullName>
    </submittedName>
</protein>
<evidence type="ECO:0000313" key="2">
    <source>
        <dbReference type="EMBL" id="KAK0399414.1"/>
    </source>
</evidence>
<dbReference type="Proteomes" id="UP001175271">
    <property type="component" value="Unassembled WGS sequence"/>
</dbReference>
<name>A0AA39H7B4_9BILA</name>
<dbReference type="EMBL" id="JAUCMV010000005">
    <property type="protein sequence ID" value="KAK0399414.1"/>
    <property type="molecule type" value="Genomic_DNA"/>
</dbReference>
<organism evidence="2 3">
    <name type="scientific">Steinernema hermaphroditum</name>
    <dbReference type="NCBI Taxonomy" id="289476"/>
    <lineage>
        <taxon>Eukaryota</taxon>
        <taxon>Metazoa</taxon>
        <taxon>Ecdysozoa</taxon>
        <taxon>Nematoda</taxon>
        <taxon>Chromadorea</taxon>
        <taxon>Rhabditida</taxon>
        <taxon>Tylenchina</taxon>
        <taxon>Panagrolaimomorpha</taxon>
        <taxon>Strongyloidoidea</taxon>
        <taxon>Steinernematidae</taxon>
        <taxon>Steinernema</taxon>
    </lineage>
</organism>
<feature type="coiled-coil region" evidence="1">
    <location>
        <begin position="20"/>
        <end position="54"/>
    </location>
</feature>